<dbReference type="CDD" id="cd14014">
    <property type="entry name" value="STKc_PknB_like"/>
    <property type="match status" value="1"/>
</dbReference>
<dbReference type="InterPro" id="IPR008271">
    <property type="entry name" value="Ser/Thr_kinase_AS"/>
</dbReference>
<keyword evidence="6 9" id="KW-0067">ATP-binding</keyword>
<keyword evidence="2" id="KW-0723">Serine/threonine-protein kinase</keyword>
<evidence type="ECO:0000256" key="7">
    <source>
        <dbReference type="ARBA" id="ARBA00047899"/>
    </source>
</evidence>
<evidence type="ECO:0000256" key="1">
    <source>
        <dbReference type="ARBA" id="ARBA00008874"/>
    </source>
</evidence>
<evidence type="ECO:0000256" key="4">
    <source>
        <dbReference type="ARBA" id="ARBA00022741"/>
    </source>
</evidence>
<dbReference type="GO" id="GO:0005737">
    <property type="term" value="C:cytoplasm"/>
    <property type="evidence" value="ECO:0007669"/>
    <property type="project" value="TreeGrafter"/>
</dbReference>
<comment type="catalytic activity">
    <reaction evidence="7">
        <text>L-threonyl-[protein] + ATP = O-phospho-L-threonyl-[protein] + ADP + H(+)</text>
        <dbReference type="Rhea" id="RHEA:46608"/>
        <dbReference type="Rhea" id="RHEA-COMP:11060"/>
        <dbReference type="Rhea" id="RHEA-COMP:11605"/>
        <dbReference type="ChEBI" id="CHEBI:15378"/>
        <dbReference type="ChEBI" id="CHEBI:30013"/>
        <dbReference type="ChEBI" id="CHEBI:30616"/>
        <dbReference type="ChEBI" id="CHEBI:61977"/>
        <dbReference type="ChEBI" id="CHEBI:456216"/>
        <dbReference type="EC" id="2.7.11.1"/>
    </reaction>
</comment>
<evidence type="ECO:0000313" key="11">
    <source>
        <dbReference type="EMBL" id="AVI51738.1"/>
    </source>
</evidence>
<evidence type="ECO:0000256" key="9">
    <source>
        <dbReference type="PROSITE-ProRule" id="PRU10141"/>
    </source>
</evidence>
<evidence type="ECO:0000256" key="3">
    <source>
        <dbReference type="ARBA" id="ARBA00022679"/>
    </source>
</evidence>
<reference evidence="11 12" key="1">
    <citation type="submission" date="2018-02" db="EMBL/GenBank/DDBJ databases">
        <title>Genomic analysis of the strain RR4-38 isolated from a seawater recirculating aquaculture system.</title>
        <authorList>
            <person name="Kim Y.-S."/>
            <person name="Jang Y.H."/>
            <person name="Kim K.-H."/>
        </authorList>
    </citation>
    <scope>NUCLEOTIDE SEQUENCE [LARGE SCALE GENOMIC DNA]</scope>
    <source>
        <strain evidence="11 12">RR4-38</strain>
    </source>
</reference>
<dbReference type="RefSeq" id="WP_105216978.1">
    <property type="nucleotide sequence ID" value="NZ_CP027062.1"/>
</dbReference>
<comment type="similarity">
    <text evidence="1">Belongs to the protein kinase superfamily. STE Ser/Thr protein kinase family. STE20 subfamily.</text>
</comment>
<dbReference type="EMBL" id="CP027062">
    <property type="protein sequence ID" value="AVI51738.1"/>
    <property type="molecule type" value="Genomic_DNA"/>
</dbReference>
<dbReference type="InterPro" id="IPR017441">
    <property type="entry name" value="Protein_kinase_ATP_BS"/>
</dbReference>
<dbReference type="KEGG" id="aue:C5O00_11405"/>
<comment type="catalytic activity">
    <reaction evidence="8">
        <text>L-seryl-[protein] + ATP = O-phospho-L-seryl-[protein] + ADP + H(+)</text>
        <dbReference type="Rhea" id="RHEA:17989"/>
        <dbReference type="Rhea" id="RHEA-COMP:9863"/>
        <dbReference type="Rhea" id="RHEA-COMP:11604"/>
        <dbReference type="ChEBI" id="CHEBI:15378"/>
        <dbReference type="ChEBI" id="CHEBI:29999"/>
        <dbReference type="ChEBI" id="CHEBI:30616"/>
        <dbReference type="ChEBI" id="CHEBI:83421"/>
        <dbReference type="ChEBI" id="CHEBI:456216"/>
        <dbReference type="EC" id="2.7.11.1"/>
    </reaction>
</comment>
<dbReference type="AlphaFoldDB" id="A0A2S0HYM4"/>
<dbReference type="SMART" id="SM00220">
    <property type="entry name" value="S_TKc"/>
    <property type="match status" value="1"/>
</dbReference>
<gene>
    <name evidence="11" type="ORF">C5O00_11405</name>
</gene>
<evidence type="ECO:0000313" key="12">
    <source>
        <dbReference type="Proteomes" id="UP000238442"/>
    </source>
</evidence>
<dbReference type="PROSITE" id="PS00108">
    <property type="entry name" value="PROTEIN_KINASE_ST"/>
    <property type="match status" value="1"/>
</dbReference>
<dbReference type="Proteomes" id="UP000238442">
    <property type="component" value="Chromosome"/>
</dbReference>
<accession>A0A2S0HYM4</accession>
<feature type="domain" description="Protein kinase" evidence="10">
    <location>
        <begin position="6"/>
        <end position="260"/>
    </location>
</feature>
<evidence type="ECO:0000256" key="8">
    <source>
        <dbReference type="ARBA" id="ARBA00048679"/>
    </source>
</evidence>
<dbReference type="PANTHER" id="PTHR48012">
    <property type="entry name" value="STERILE20-LIKE KINASE, ISOFORM B-RELATED"/>
    <property type="match status" value="1"/>
</dbReference>
<dbReference type="Pfam" id="PF00069">
    <property type="entry name" value="Pkinase"/>
    <property type="match status" value="1"/>
</dbReference>
<organism evidence="11 12">
    <name type="scientific">Pukyongia salina</name>
    <dbReference type="NCBI Taxonomy" id="2094025"/>
    <lineage>
        <taxon>Bacteria</taxon>
        <taxon>Pseudomonadati</taxon>
        <taxon>Bacteroidota</taxon>
        <taxon>Flavobacteriia</taxon>
        <taxon>Flavobacteriales</taxon>
        <taxon>Flavobacteriaceae</taxon>
        <taxon>Pukyongia</taxon>
    </lineage>
</organism>
<evidence type="ECO:0000256" key="5">
    <source>
        <dbReference type="ARBA" id="ARBA00022777"/>
    </source>
</evidence>
<evidence type="ECO:0000259" key="10">
    <source>
        <dbReference type="PROSITE" id="PS50011"/>
    </source>
</evidence>
<dbReference type="InterPro" id="IPR050629">
    <property type="entry name" value="STE20/SPS1-PAK"/>
</dbReference>
<keyword evidence="3" id="KW-0808">Transferase</keyword>
<name>A0A2S0HYM4_9FLAO</name>
<keyword evidence="12" id="KW-1185">Reference proteome</keyword>
<keyword evidence="5" id="KW-0418">Kinase</keyword>
<dbReference type="OrthoDB" id="9813021at2"/>
<dbReference type="PROSITE" id="PS00107">
    <property type="entry name" value="PROTEIN_KINASE_ATP"/>
    <property type="match status" value="1"/>
</dbReference>
<dbReference type="Gene3D" id="1.10.510.10">
    <property type="entry name" value="Transferase(Phosphotransferase) domain 1"/>
    <property type="match status" value="1"/>
</dbReference>
<proteinExistence type="inferred from homology"/>
<dbReference type="GO" id="GO:0005524">
    <property type="term" value="F:ATP binding"/>
    <property type="evidence" value="ECO:0007669"/>
    <property type="project" value="UniProtKB-UniRule"/>
</dbReference>
<dbReference type="InterPro" id="IPR011009">
    <property type="entry name" value="Kinase-like_dom_sf"/>
</dbReference>
<dbReference type="PROSITE" id="PS50011">
    <property type="entry name" value="PROTEIN_KINASE_DOM"/>
    <property type="match status" value="1"/>
</dbReference>
<feature type="binding site" evidence="9">
    <location>
        <position position="35"/>
    </location>
    <ligand>
        <name>ATP</name>
        <dbReference type="ChEBI" id="CHEBI:30616"/>
    </ligand>
</feature>
<dbReference type="SUPFAM" id="SSF56112">
    <property type="entry name" value="Protein kinase-like (PK-like)"/>
    <property type="match status" value="1"/>
</dbReference>
<evidence type="ECO:0000256" key="2">
    <source>
        <dbReference type="ARBA" id="ARBA00022527"/>
    </source>
</evidence>
<evidence type="ECO:0000256" key="6">
    <source>
        <dbReference type="ARBA" id="ARBA00022840"/>
    </source>
</evidence>
<sequence length="336" mass="38698">MDIGKFTTIGFIGGGNFGKVFRAKDNLLNVERAIKLISVQNPQEFINAINEAQILEKCRHRNIVDIKEIDIHQIHNNLVPCIAMEYLSKGSAQGFLEKNFVTVKKAIKITSDVLFGLEHAHNEGIFHRDIKPGNILFSDNLTAKLSDFGLAYGLANQPFAFAGYNSHLPPEVLEGVEQDELSDIYSLGITFYRLLNNIRTLNVPYANDADWLNAVKREKFPKREFQLHIPKSVLRAVRKSMKPNRNDRYKTCLEFRQALQKIRLAVNWSYVSDGHWRGKCGNDNYELIRYSKRTGYFIDFKKNGRRDNKHCCSQIPDEITAKKEFFKIIQETTLRI</sequence>
<dbReference type="GO" id="GO:0004674">
    <property type="term" value="F:protein serine/threonine kinase activity"/>
    <property type="evidence" value="ECO:0007669"/>
    <property type="project" value="UniProtKB-KW"/>
</dbReference>
<dbReference type="Gene3D" id="3.30.200.20">
    <property type="entry name" value="Phosphorylase Kinase, domain 1"/>
    <property type="match status" value="1"/>
</dbReference>
<protein>
    <recommendedName>
        <fullName evidence="10">Protein kinase domain-containing protein</fullName>
    </recommendedName>
</protein>
<dbReference type="PANTHER" id="PTHR48012:SF10">
    <property type="entry name" value="FI20177P1"/>
    <property type="match status" value="1"/>
</dbReference>
<dbReference type="InterPro" id="IPR000719">
    <property type="entry name" value="Prot_kinase_dom"/>
</dbReference>
<keyword evidence="4 9" id="KW-0547">Nucleotide-binding</keyword>